<organism evidence="1">
    <name type="scientific">marine metagenome</name>
    <dbReference type="NCBI Taxonomy" id="408172"/>
    <lineage>
        <taxon>unclassified sequences</taxon>
        <taxon>metagenomes</taxon>
        <taxon>ecological metagenomes</taxon>
    </lineage>
</organism>
<evidence type="ECO:0008006" key="2">
    <source>
        <dbReference type="Google" id="ProtNLM"/>
    </source>
</evidence>
<gene>
    <name evidence="1" type="ORF">METZ01_LOCUS89061</name>
</gene>
<dbReference type="EMBL" id="UINC01008038">
    <property type="protein sequence ID" value="SVA36207.1"/>
    <property type="molecule type" value="Genomic_DNA"/>
</dbReference>
<name>A0A381V955_9ZZZZ</name>
<accession>A0A381V955</accession>
<proteinExistence type="predicted"/>
<protein>
    <recommendedName>
        <fullName evidence="2">Neck protein</fullName>
    </recommendedName>
</protein>
<dbReference type="AlphaFoldDB" id="A0A381V955"/>
<reference evidence="1" key="1">
    <citation type="submission" date="2018-05" db="EMBL/GenBank/DDBJ databases">
        <authorList>
            <person name="Lanie J.A."/>
            <person name="Ng W.-L."/>
            <person name="Kazmierczak K.M."/>
            <person name="Andrzejewski T.M."/>
            <person name="Davidsen T.M."/>
            <person name="Wayne K.J."/>
            <person name="Tettelin H."/>
            <person name="Glass J.I."/>
            <person name="Rusch D."/>
            <person name="Podicherti R."/>
            <person name="Tsui H.-C.T."/>
            <person name="Winkler M.E."/>
        </authorList>
    </citation>
    <scope>NUCLEOTIDE SEQUENCE</scope>
</reference>
<sequence length="343" mass="38315">MTQPTTRTTFKDYCKRKLGHPVVELNLDDDQIEDTIDDAVAYWQEFHFDGTHPEFVKKQISASTQIVSSTSGTFSSGETIEGGSSGIKATFHQYHSANTTIRYSKPTTKNNSNAVAIGDGNTYYTDTTTTWTASETITGATSGATATVHGSTAQTIGDIDNHYLSLDESYIGITGIIPLTENLSGSTNMFSVNYQYALNDLYTMGAAGDMKNYVFTQQYLATIQNLFSGLPRFRFNRHRDRIYLDIDWSGDLKIDDFVVIEAYASMNPETYTDAYSDIFLKKYCTALMKKQWGMNLIKFEGVQLPGGVTLNGRQLYDDAITEIEKLEVEGKLEYQLPDDFYVG</sequence>
<evidence type="ECO:0000313" key="1">
    <source>
        <dbReference type="EMBL" id="SVA36207.1"/>
    </source>
</evidence>